<dbReference type="InterPro" id="IPR014710">
    <property type="entry name" value="RmlC-like_jellyroll"/>
</dbReference>
<reference evidence="3" key="2">
    <citation type="journal article" date="2021" name="Mar. Drugs">
        <title>Genome Reduction and Secondary Metabolism of the Marine Sponge-Associated Cyanobacterium Leptothoe.</title>
        <authorList>
            <person name="Konstantinou D."/>
            <person name="Popin R.V."/>
            <person name="Fewer D.P."/>
            <person name="Sivonen K."/>
            <person name="Gkelis S."/>
        </authorList>
    </citation>
    <scope>NUCLEOTIDE SEQUENCE</scope>
    <source>
        <strain evidence="3">TAU-MAC 1115</strain>
    </source>
</reference>
<dbReference type="SUPFAM" id="SSF51206">
    <property type="entry name" value="cAMP-binding domain-like"/>
    <property type="match status" value="1"/>
</dbReference>
<keyword evidence="4" id="KW-1185">Reference proteome</keyword>
<dbReference type="RefSeq" id="WP_215607146.1">
    <property type="nucleotide sequence ID" value="NZ_JADOES010000002.1"/>
</dbReference>
<dbReference type="PRINTS" id="PR00103">
    <property type="entry name" value="CAMPKINASE"/>
</dbReference>
<feature type="transmembrane region" description="Helical" evidence="1">
    <location>
        <begin position="150"/>
        <end position="171"/>
    </location>
</feature>
<evidence type="ECO:0000259" key="2">
    <source>
        <dbReference type="PROSITE" id="PS50042"/>
    </source>
</evidence>
<evidence type="ECO:0000256" key="1">
    <source>
        <dbReference type="SAM" id="Phobius"/>
    </source>
</evidence>
<dbReference type="SMART" id="SM00100">
    <property type="entry name" value="cNMP"/>
    <property type="match status" value="1"/>
</dbReference>
<comment type="caution">
    <text evidence="3">The sequence shown here is derived from an EMBL/GenBank/DDBJ whole genome shotgun (WGS) entry which is preliminary data.</text>
</comment>
<feature type="domain" description="Cyclic nucleotide-binding" evidence="2">
    <location>
        <begin position="1"/>
        <end position="87"/>
    </location>
</feature>
<accession>A0A947DDS1</accession>
<gene>
    <name evidence="3" type="ORF">IXB50_01385</name>
</gene>
<protein>
    <submittedName>
        <fullName evidence="3">Cyclic nucleotide-binding domain-containing protein</fullName>
    </submittedName>
</protein>
<evidence type="ECO:0000313" key="4">
    <source>
        <dbReference type="Proteomes" id="UP000717364"/>
    </source>
</evidence>
<dbReference type="InterPro" id="IPR018488">
    <property type="entry name" value="cNMP-bd_CS"/>
</dbReference>
<dbReference type="InterPro" id="IPR050503">
    <property type="entry name" value="cAMP-dep_PK_reg_su-like"/>
</dbReference>
<dbReference type="InterPro" id="IPR000595">
    <property type="entry name" value="cNMP-bd_dom"/>
</dbReference>
<dbReference type="GO" id="GO:0005952">
    <property type="term" value="C:cAMP-dependent protein kinase complex"/>
    <property type="evidence" value="ECO:0007669"/>
    <property type="project" value="InterPro"/>
</dbReference>
<reference evidence="3" key="1">
    <citation type="submission" date="2020-11" db="EMBL/GenBank/DDBJ databases">
        <authorList>
            <person name="Konstantinou D."/>
            <person name="Gkelis S."/>
            <person name="Popin R."/>
            <person name="Fewer D."/>
            <person name="Sivonen K."/>
        </authorList>
    </citation>
    <scope>NUCLEOTIDE SEQUENCE</scope>
    <source>
        <strain evidence="3">TAU-MAC 1115</strain>
    </source>
</reference>
<proteinExistence type="predicted"/>
<dbReference type="PROSITE" id="PS00889">
    <property type="entry name" value="CNMP_BINDING_2"/>
    <property type="match status" value="1"/>
</dbReference>
<dbReference type="InterPro" id="IPR018490">
    <property type="entry name" value="cNMP-bd_dom_sf"/>
</dbReference>
<keyword evidence="1" id="KW-0472">Membrane</keyword>
<evidence type="ECO:0000313" key="3">
    <source>
        <dbReference type="EMBL" id="MBT9314076.1"/>
    </source>
</evidence>
<dbReference type="EMBL" id="JADOES010000002">
    <property type="protein sequence ID" value="MBT9314076.1"/>
    <property type="molecule type" value="Genomic_DNA"/>
</dbReference>
<dbReference type="AlphaFoldDB" id="A0A947DDS1"/>
<dbReference type="Proteomes" id="UP000717364">
    <property type="component" value="Unassembled WGS sequence"/>
</dbReference>
<name>A0A947DDS1_9CYAN</name>
<dbReference type="Pfam" id="PF00027">
    <property type="entry name" value="cNMP_binding"/>
    <property type="match status" value="1"/>
</dbReference>
<dbReference type="PANTHER" id="PTHR11635:SF152">
    <property type="entry name" value="CAMP-DEPENDENT PROTEIN KINASE TYPE I REGULATORY SUBUNIT-RELATED"/>
    <property type="match status" value="1"/>
</dbReference>
<dbReference type="CDD" id="cd00038">
    <property type="entry name" value="CAP_ED"/>
    <property type="match status" value="1"/>
</dbReference>
<dbReference type="GO" id="GO:0005829">
    <property type="term" value="C:cytosol"/>
    <property type="evidence" value="ECO:0007669"/>
    <property type="project" value="TreeGrafter"/>
</dbReference>
<dbReference type="PROSITE" id="PS50042">
    <property type="entry name" value="CNMP_BINDING_3"/>
    <property type="match status" value="1"/>
</dbReference>
<keyword evidence="1" id="KW-1133">Transmembrane helix</keyword>
<dbReference type="PANTHER" id="PTHR11635">
    <property type="entry name" value="CAMP-DEPENDENT PROTEIN KINASE REGULATORY CHAIN"/>
    <property type="match status" value="1"/>
</dbReference>
<dbReference type="Gene3D" id="2.60.120.10">
    <property type="entry name" value="Jelly Rolls"/>
    <property type="match status" value="1"/>
</dbReference>
<organism evidence="3 4">
    <name type="scientific">Leptothoe spongobia TAU-MAC 1115</name>
    <dbReference type="NCBI Taxonomy" id="1967444"/>
    <lineage>
        <taxon>Bacteria</taxon>
        <taxon>Bacillati</taxon>
        <taxon>Cyanobacteriota</taxon>
        <taxon>Cyanophyceae</taxon>
        <taxon>Nodosilineales</taxon>
        <taxon>Cymatolegaceae</taxon>
        <taxon>Leptothoe</taxon>
        <taxon>Leptothoe spongobia</taxon>
    </lineage>
</organism>
<keyword evidence="1" id="KW-0812">Transmembrane</keyword>
<sequence>METKRFDAGDIILREGDPSDYAYILRKGKAEVIREHLGNTIILRSINRGDIFGEFGIIDNQPRSATVRAVEPVTVSVLSNDEVVDIVFDNPHKSLILTRSAFDRLRKLYAEKEKPEEELATELDSFRSEMSEAIAQAIRDHEEGVMKSHVGILPIASAVLVLVLVGGSILFKAQILDFLQTAF</sequence>